<dbReference type="InterPro" id="IPR057207">
    <property type="entry name" value="FBXL15_LRR"/>
</dbReference>
<evidence type="ECO:0000313" key="2">
    <source>
        <dbReference type="Proteomes" id="UP001515500"/>
    </source>
</evidence>
<dbReference type="SUPFAM" id="SSF52047">
    <property type="entry name" value="RNI-like"/>
    <property type="match status" value="1"/>
</dbReference>
<dbReference type="GO" id="GO:0019005">
    <property type="term" value="C:SCF ubiquitin ligase complex"/>
    <property type="evidence" value="ECO:0007669"/>
    <property type="project" value="TreeGrafter"/>
</dbReference>
<dbReference type="GO" id="GO:0031146">
    <property type="term" value="P:SCF-dependent proteasomal ubiquitin-dependent protein catabolic process"/>
    <property type="evidence" value="ECO:0007669"/>
    <property type="project" value="TreeGrafter"/>
</dbReference>
<dbReference type="Pfam" id="PF25372">
    <property type="entry name" value="DUF7885"/>
    <property type="match status" value="1"/>
</dbReference>
<feature type="domain" description="F-box/LRR-repeat protein 15-like leucin rich repeat" evidence="1">
    <location>
        <begin position="329"/>
        <end position="464"/>
    </location>
</feature>
<reference evidence="3" key="1">
    <citation type="submission" date="2025-08" db="UniProtKB">
        <authorList>
            <consortium name="RefSeq"/>
        </authorList>
    </citation>
    <scope>IDENTIFICATION</scope>
</reference>
<sequence>MPLFISSPSSFRLILKTTSHCCKSIQSRRIGKTSDRNSLSLVSKYIHFIEREQRNFLRVGCGLHPATEALTSLCIRFPNLKKIEIIYSGWMSNLGKQLDNQGLLVISSHCHSLSELTLSFCSFINDTGLGYLVSCKNLASFKLNFAPAISSNGILSLVVGCKKLNTLHLIRCMKVSSVEWLEYLGRLGTLEDLVIKNCRAIGEDDLTKLGPGWRKLKHLEFEVDAYYRYPKICNNISVDRWLRQDVSCDELKELSLMNCIIASGRGLSFVLGKCRSLEKLHLDMCIGVKDADMAALSQCSKNLKCLSLHLPSQFLAPVLVNSPLQMTDDSLRALAQGCSMLEEVELCFSDGEFPSISCFTQNGILALIESCPIRVLVLNSCCFFNDVGLAALCTAHFLEHLELVKCQEITDEGIMLVMSFPYLNTLKLSKCLGVTDDGLKPLVGSGKLETLIVEDCPQISEHGVLGTARVVSYKQDLSWLY</sequence>
<dbReference type="InterPro" id="IPR032675">
    <property type="entry name" value="LRR_dom_sf"/>
</dbReference>
<dbReference type="FunFam" id="3.80.10.10:FF:000690">
    <property type="entry name" value="F-box/LRR-repeat protein 14"/>
    <property type="match status" value="1"/>
</dbReference>
<dbReference type="Pfam" id="PF13516">
    <property type="entry name" value="LRR_6"/>
    <property type="match status" value="1"/>
</dbReference>
<proteinExistence type="predicted"/>
<dbReference type="GeneID" id="120257035"/>
<gene>
    <name evidence="3" type="primary">LOC120257035</name>
</gene>
<dbReference type="AlphaFoldDB" id="A0AB40B005"/>
<dbReference type="PANTHER" id="PTHR13318">
    <property type="entry name" value="PARTNER OF PAIRED, ISOFORM B-RELATED"/>
    <property type="match status" value="1"/>
</dbReference>
<keyword evidence="2" id="KW-1185">Reference proteome</keyword>
<dbReference type="InterPro" id="IPR006553">
    <property type="entry name" value="Leu-rich_rpt_Cys-con_subtyp"/>
</dbReference>
<dbReference type="PANTHER" id="PTHR13318:SF182">
    <property type="entry name" value="F-BOX_LRR-REPEAT PROTEIN 14"/>
    <property type="match status" value="1"/>
</dbReference>
<accession>A0AB40B005</accession>
<dbReference type="SMART" id="SM00367">
    <property type="entry name" value="LRR_CC"/>
    <property type="match status" value="6"/>
</dbReference>
<organism evidence="2 3">
    <name type="scientific">Dioscorea cayennensis subsp. rotundata</name>
    <name type="common">White Guinea yam</name>
    <name type="synonym">Dioscorea rotundata</name>
    <dbReference type="NCBI Taxonomy" id="55577"/>
    <lineage>
        <taxon>Eukaryota</taxon>
        <taxon>Viridiplantae</taxon>
        <taxon>Streptophyta</taxon>
        <taxon>Embryophyta</taxon>
        <taxon>Tracheophyta</taxon>
        <taxon>Spermatophyta</taxon>
        <taxon>Magnoliopsida</taxon>
        <taxon>Liliopsida</taxon>
        <taxon>Dioscoreales</taxon>
        <taxon>Dioscoreaceae</taxon>
        <taxon>Dioscorea</taxon>
    </lineage>
</organism>
<protein>
    <submittedName>
        <fullName evidence="3">F-box/LRR-repeat protein 14-like isoform X1</fullName>
    </submittedName>
</protein>
<dbReference type="RefSeq" id="XP_039120611.1">
    <property type="nucleotide sequence ID" value="XM_039264677.1"/>
</dbReference>
<dbReference type="FunFam" id="3.80.10.10:FF:002365">
    <property type="entry name" value="F-box and leucine-rich repeat protein 13"/>
    <property type="match status" value="1"/>
</dbReference>
<evidence type="ECO:0000313" key="3">
    <source>
        <dbReference type="RefSeq" id="XP_039120611.1"/>
    </source>
</evidence>
<dbReference type="Gene3D" id="3.80.10.10">
    <property type="entry name" value="Ribonuclease Inhibitor"/>
    <property type="match status" value="2"/>
</dbReference>
<name>A0AB40B005_DIOCR</name>
<evidence type="ECO:0000259" key="1">
    <source>
        <dbReference type="Pfam" id="PF25372"/>
    </source>
</evidence>
<dbReference type="InterPro" id="IPR001611">
    <property type="entry name" value="Leu-rich_rpt"/>
</dbReference>
<dbReference type="Proteomes" id="UP001515500">
    <property type="component" value="Unplaced"/>
</dbReference>